<dbReference type="Pfam" id="PF02638">
    <property type="entry name" value="GHL10"/>
    <property type="match status" value="1"/>
</dbReference>
<dbReference type="InterPro" id="IPR013783">
    <property type="entry name" value="Ig-like_fold"/>
</dbReference>
<feature type="domain" description="Glycosyl hydrolase-like 10" evidence="3">
    <location>
        <begin position="29"/>
        <end position="337"/>
    </location>
</feature>
<proteinExistence type="predicted"/>
<evidence type="ECO:0000259" key="3">
    <source>
        <dbReference type="Pfam" id="PF02638"/>
    </source>
</evidence>
<dbReference type="GO" id="GO:0016787">
    <property type="term" value="F:hydrolase activity"/>
    <property type="evidence" value="ECO:0007669"/>
    <property type="project" value="UniProtKB-KW"/>
</dbReference>
<evidence type="ECO:0000256" key="1">
    <source>
        <dbReference type="ARBA" id="ARBA00022729"/>
    </source>
</evidence>
<accession>A0ABW5IIT5</accession>
<dbReference type="RefSeq" id="WP_377504344.1">
    <property type="nucleotide sequence ID" value="NZ_JBHULU010000009.1"/>
</dbReference>
<protein>
    <submittedName>
        <fullName evidence="4">Glycoside hydrolase family 10 protein</fullName>
    </submittedName>
</protein>
<feature type="signal peptide" evidence="2">
    <location>
        <begin position="1"/>
        <end position="19"/>
    </location>
</feature>
<dbReference type="PANTHER" id="PTHR43405">
    <property type="entry name" value="GLYCOSYL HYDROLASE DIGH"/>
    <property type="match status" value="1"/>
</dbReference>
<dbReference type="Gene3D" id="3.20.20.80">
    <property type="entry name" value="Glycosidases"/>
    <property type="match status" value="1"/>
</dbReference>
<dbReference type="InterPro" id="IPR017853">
    <property type="entry name" value="GH"/>
</dbReference>
<dbReference type="SUPFAM" id="SSF51445">
    <property type="entry name" value="(Trans)glycosidases"/>
    <property type="match status" value="1"/>
</dbReference>
<dbReference type="InterPro" id="IPR003790">
    <property type="entry name" value="GHL10"/>
</dbReference>
<evidence type="ECO:0000256" key="2">
    <source>
        <dbReference type="SAM" id="SignalP"/>
    </source>
</evidence>
<sequence>MKVNILVLLLLLLITTVYAQESKYSPKREFRGVWVATVQNIDWPTKAAVGVDPTMQKQELLDILDEHQKTGINAVMLQVRPSTDALYAKSREQWSMFLTGKQGLAPLDPSYDPLEFAIKEAHKRGMELHAWFNPYRATNNLIDSLTSAEHITRTKPEWFFTYAGKKYFNPGLPEVREYIVEVIMDVVKKYDIDGVHFDDYFYPYPGKSPLPDSTTYQLYGQEFATIEDWRRNNVDILIKTLSEKIHAEKKFVKFGISPFGIWRNKAHDPLGSESNGLSGYSALYADARKWVQEGWIDYVNPQVYFPFNFPAAPYEKLVDWWSANSFGKHVYVGQGVYRAMEDREGWRDKQQLPNQVRYLRENPLVQGSVFFSSKSLTNNLAGFRDSLQHELYRYPALQPQMQWLDNIAPAAPAELSDVREKRFLFFRANQSAKIMWEMPAESQYEDEVYGYVIYRFEGDEKVDLQNPRKILKISFDKGLNYFEDKNVFRGKTYQYVVTSIDRLKNESAPSNVLKVKFK</sequence>
<dbReference type="Gene3D" id="2.60.40.10">
    <property type="entry name" value="Immunoglobulins"/>
    <property type="match status" value="1"/>
</dbReference>
<dbReference type="Proteomes" id="UP001597544">
    <property type="component" value="Unassembled WGS sequence"/>
</dbReference>
<comment type="caution">
    <text evidence="4">The sequence shown here is derived from an EMBL/GenBank/DDBJ whole genome shotgun (WGS) entry which is preliminary data.</text>
</comment>
<keyword evidence="5" id="KW-1185">Reference proteome</keyword>
<feature type="chain" id="PRO_5045772869" evidence="2">
    <location>
        <begin position="20"/>
        <end position="518"/>
    </location>
</feature>
<gene>
    <name evidence="4" type="ORF">ACFSRY_06770</name>
</gene>
<dbReference type="InterPro" id="IPR052177">
    <property type="entry name" value="Divisome_Glycosyl_Hydrolase"/>
</dbReference>
<keyword evidence="4" id="KW-0378">Hydrolase</keyword>
<evidence type="ECO:0000313" key="5">
    <source>
        <dbReference type="Proteomes" id="UP001597544"/>
    </source>
</evidence>
<dbReference type="PANTHER" id="PTHR43405:SF1">
    <property type="entry name" value="GLYCOSYL HYDROLASE DIGH"/>
    <property type="match status" value="1"/>
</dbReference>
<name>A0ABW5IIT5_9BACT</name>
<reference evidence="5" key="1">
    <citation type="journal article" date="2019" name="Int. J. Syst. Evol. Microbiol.">
        <title>The Global Catalogue of Microorganisms (GCM) 10K type strain sequencing project: providing services to taxonomists for standard genome sequencing and annotation.</title>
        <authorList>
            <consortium name="The Broad Institute Genomics Platform"/>
            <consortium name="The Broad Institute Genome Sequencing Center for Infectious Disease"/>
            <person name="Wu L."/>
            <person name="Ma J."/>
        </authorList>
    </citation>
    <scope>NUCLEOTIDE SEQUENCE [LARGE SCALE GENOMIC DNA]</scope>
    <source>
        <strain evidence="5">KCTC 42498</strain>
    </source>
</reference>
<dbReference type="EMBL" id="JBHULU010000009">
    <property type="protein sequence ID" value="MFD2513562.1"/>
    <property type="molecule type" value="Genomic_DNA"/>
</dbReference>
<evidence type="ECO:0000313" key="4">
    <source>
        <dbReference type="EMBL" id="MFD2513562.1"/>
    </source>
</evidence>
<organism evidence="4 5">
    <name type="scientific">Pontibacter locisalis</name>
    <dbReference type="NCBI Taxonomy" id="1719035"/>
    <lineage>
        <taxon>Bacteria</taxon>
        <taxon>Pseudomonadati</taxon>
        <taxon>Bacteroidota</taxon>
        <taxon>Cytophagia</taxon>
        <taxon>Cytophagales</taxon>
        <taxon>Hymenobacteraceae</taxon>
        <taxon>Pontibacter</taxon>
    </lineage>
</organism>
<keyword evidence="1 2" id="KW-0732">Signal</keyword>